<proteinExistence type="predicted"/>
<keyword evidence="2" id="KW-0812">Transmembrane</keyword>
<dbReference type="Proteomes" id="UP001221328">
    <property type="component" value="Unassembled WGS sequence"/>
</dbReference>
<protein>
    <submittedName>
        <fullName evidence="3">Uncharacterized protein</fullName>
    </submittedName>
</protein>
<evidence type="ECO:0000313" key="4">
    <source>
        <dbReference type="Proteomes" id="UP001221328"/>
    </source>
</evidence>
<evidence type="ECO:0000256" key="1">
    <source>
        <dbReference type="SAM" id="MobiDB-lite"/>
    </source>
</evidence>
<keyword evidence="2" id="KW-1133">Transmembrane helix</keyword>
<name>A0ABT5FQE4_9ACTN</name>
<keyword evidence="2" id="KW-0472">Membrane</keyword>
<dbReference type="RefSeq" id="WP_200700018.1">
    <property type="nucleotide sequence ID" value="NZ_JAQOSK010000003.1"/>
</dbReference>
<feature type="compositionally biased region" description="Basic residues" evidence="1">
    <location>
        <begin position="58"/>
        <end position="68"/>
    </location>
</feature>
<reference evidence="3 4" key="1">
    <citation type="journal article" date="2015" name="Int. J. Syst. Evol. Microbiol.">
        <title>Streptomyces gilvifuscus sp. nov., an actinomycete that produces antibacterial compounds isolated from soil.</title>
        <authorList>
            <person name="Nguyen T.M."/>
            <person name="Kim J."/>
        </authorList>
    </citation>
    <scope>NUCLEOTIDE SEQUENCE [LARGE SCALE GENOMIC DNA]</scope>
    <source>
        <strain evidence="3 4">T113</strain>
    </source>
</reference>
<comment type="caution">
    <text evidence="3">The sequence shown here is derived from an EMBL/GenBank/DDBJ whole genome shotgun (WGS) entry which is preliminary data.</text>
</comment>
<organism evidence="3 4">
    <name type="scientific">Streptomyces gilvifuscus</name>
    <dbReference type="NCBI Taxonomy" id="1550617"/>
    <lineage>
        <taxon>Bacteria</taxon>
        <taxon>Bacillati</taxon>
        <taxon>Actinomycetota</taxon>
        <taxon>Actinomycetes</taxon>
        <taxon>Kitasatosporales</taxon>
        <taxon>Streptomycetaceae</taxon>
        <taxon>Streptomyces</taxon>
    </lineage>
</organism>
<evidence type="ECO:0000313" key="3">
    <source>
        <dbReference type="EMBL" id="MDC2954758.1"/>
    </source>
</evidence>
<evidence type="ECO:0000256" key="2">
    <source>
        <dbReference type="SAM" id="Phobius"/>
    </source>
</evidence>
<accession>A0ABT5FQE4</accession>
<dbReference type="EMBL" id="JAQOSK010000003">
    <property type="protein sequence ID" value="MDC2954758.1"/>
    <property type="molecule type" value="Genomic_DNA"/>
</dbReference>
<feature type="region of interest" description="Disordered" evidence="1">
    <location>
        <begin position="41"/>
        <end position="68"/>
    </location>
</feature>
<keyword evidence="4" id="KW-1185">Reference proteome</keyword>
<gene>
    <name evidence="3" type="ORF">PO587_09815</name>
</gene>
<feature type="transmembrane region" description="Helical" evidence="2">
    <location>
        <begin position="12"/>
        <end position="35"/>
    </location>
</feature>
<sequence length="68" mass="7666">MGTTLTPEFWERFAVLLVAAMAVTFVLTALFDTLVVRLTNRRGHRPPAPPAEAAYRPTPRHHRMPVRG</sequence>